<dbReference type="InterPro" id="IPR043502">
    <property type="entry name" value="DNA/RNA_pol_sf"/>
</dbReference>
<evidence type="ECO:0000313" key="1">
    <source>
        <dbReference type="EMBL" id="PKU35803.1"/>
    </source>
</evidence>
<dbReference type="AlphaFoldDB" id="A0A2I0TQ06"/>
<accession>A0A2I0TQ06</accession>
<dbReference type="InterPro" id="IPR051320">
    <property type="entry name" value="Viral_Replic_Matur_Polypro"/>
</dbReference>
<name>A0A2I0TQ06_LIMLA</name>
<dbReference type="SUPFAM" id="SSF56672">
    <property type="entry name" value="DNA/RNA polymerases"/>
    <property type="match status" value="1"/>
</dbReference>
<proteinExistence type="predicted"/>
<dbReference type="EMBL" id="KZ508032">
    <property type="protein sequence ID" value="PKU35803.1"/>
    <property type="molecule type" value="Genomic_DNA"/>
</dbReference>
<organism evidence="1 2">
    <name type="scientific">Limosa lapponica baueri</name>
    <dbReference type="NCBI Taxonomy" id="1758121"/>
    <lineage>
        <taxon>Eukaryota</taxon>
        <taxon>Metazoa</taxon>
        <taxon>Chordata</taxon>
        <taxon>Craniata</taxon>
        <taxon>Vertebrata</taxon>
        <taxon>Euteleostomi</taxon>
        <taxon>Archelosauria</taxon>
        <taxon>Archosauria</taxon>
        <taxon>Dinosauria</taxon>
        <taxon>Saurischia</taxon>
        <taxon>Theropoda</taxon>
        <taxon>Coelurosauria</taxon>
        <taxon>Aves</taxon>
        <taxon>Neognathae</taxon>
        <taxon>Neoaves</taxon>
        <taxon>Charadriiformes</taxon>
        <taxon>Scolopacidae</taxon>
        <taxon>Limosa</taxon>
    </lineage>
</organism>
<evidence type="ECO:0000313" key="2">
    <source>
        <dbReference type="Proteomes" id="UP000233556"/>
    </source>
</evidence>
<gene>
    <name evidence="1" type="ORF">llap_13890</name>
</gene>
<dbReference type="PANTHER" id="PTHR33064">
    <property type="entry name" value="POL PROTEIN"/>
    <property type="match status" value="1"/>
</dbReference>
<reference evidence="2" key="1">
    <citation type="submission" date="2017-11" db="EMBL/GenBank/DDBJ databases">
        <authorList>
            <person name="Lima N.C."/>
            <person name="Parody-Merino A.M."/>
            <person name="Battley P.F."/>
            <person name="Fidler A.E."/>
            <person name="Prosdocimi F."/>
        </authorList>
    </citation>
    <scope>NUCLEOTIDE SEQUENCE [LARGE SCALE GENOMIC DNA]</scope>
</reference>
<sequence length="116" mass="13292">MAAVERSLETQAFLDVMGCWRTHIPGYSQTVKPLYEATQKKNEFTWHHEQQQAFEQIKEETAGAVPLGPVRRGQDIKKCALYCNWKQRPYLEPMAGRTRGDSRSTPAILESGIQRI</sequence>
<dbReference type="PANTHER" id="PTHR33064:SF29">
    <property type="entry name" value="PEPTIDASE A2 DOMAIN-CONTAINING PROTEIN-RELATED"/>
    <property type="match status" value="1"/>
</dbReference>
<dbReference type="Proteomes" id="UP000233556">
    <property type="component" value="Unassembled WGS sequence"/>
</dbReference>
<keyword evidence="2" id="KW-1185">Reference proteome</keyword>
<reference evidence="2" key="2">
    <citation type="submission" date="2017-12" db="EMBL/GenBank/DDBJ databases">
        <title>Genome sequence of the Bar-tailed Godwit (Limosa lapponica baueri).</title>
        <authorList>
            <person name="Lima N.C.B."/>
            <person name="Parody-Merino A.M."/>
            <person name="Battley P.F."/>
            <person name="Fidler A.E."/>
            <person name="Prosdocimi F."/>
        </authorList>
    </citation>
    <scope>NUCLEOTIDE SEQUENCE [LARGE SCALE GENOMIC DNA]</scope>
</reference>
<dbReference type="InterPro" id="IPR043128">
    <property type="entry name" value="Rev_trsase/Diguanyl_cyclase"/>
</dbReference>
<evidence type="ECO:0008006" key="3">
    <source>
        <dbReference type="Google" id="ProtNLM"/>
    </source>
</evidence>
<dbReference type="Gene3D" id="3.30.70.270">
    <property type="match status" value="1"/>
</dbReference>
<protein>
    <recommendedName>
        <fullName evidence="3">Reverse transcriptase/retrotransposon-derived protein RNase H-like domain-containing protein</fullName>
    </recommendedName>
</protein>
<dbReference type="OrthoDB" id="6761011at2759"/>